<dbReference type="Proteomes" id="UP000777935">
    <property type="component" value="Unassembled WGS sequence"/>
</dbReference>
<accession>A0ABX2IV73</accession>
<dbReference type="EMBL" id="JABUFE010000020">
    <property type="protein sequence ID" value="NSX56821.1"/>
    <property type="molecule type" value="Genomic_DNA"/>
</dbReference>
<dbReference type="InterPro" id="IPR006204">
    <property type="entry name" value="GHMP_kinase_N_dom"/>
</dbReference>
<sequence>MCLHVGLSCGTLGEFYQGPSFGNDVSEIAIISPLIPKYSRITFVPKTSSCSPFIASQEVTRETKPKMFAGIDHYCALHGLEAPDGIWLNVSDLPTGHGFASSTADIVAGIRCVARVQKREPNTSDFLKILSKIERSDSVFINETTFFSSSHHRVLGSFGARLGLTAVFTFDGEEVSTENTKEQLIAYYQDNENDYRRLAHDLRECLQNRDVRLLCECSTRSAELSQQVMPKKHYAHVQEAAEIFGADGIVVAHTGTILGLLFGERPDSVKAQSISGYFKCFGARADFVEIL</sequence>
<keyword evidence="4" id="KW-1185">Reference proteome</keyword>
<gene>
    <name evidence="3" type="ORF">HRQ87_18725</name>
</gene>
<comment type="caution">
    <text evidence="3">The sequence shown here is derived from an EMBL/GenBank/DDBJ whole genome shotgun (WGS) entry which is preliminary data.</text>
</comment>
<protein>
    <recommendedName>
        <fullName evidence="2">GHMP kinase N-terminal domain-containing protein</fullName>
    </recommendedName>
</protein>
<proteinExistence type="predicted"/>
<reference evidence="3 4" key="1">
    <citation type="submission" date="2020-06" db="EMBL/GenBank/DDBJ databases">
        <title>Sulfitobacter algicola sp. nov., isolated from green algae.</title>
        <authorList>
            <person name="Wang C."/>
        </authorList>
    </citation>
    <scope>NUCLEOTIDE SEQUENCE [LARGE SCALE GENOMIC DNA]</scope>
    <source>
        <strain evidence="3 4">1151</strain>
    </source>
</reference>
<evidence type="ECO:0000313" key="4">
    <source>
        <dbReference type="Proteomes" id="UP000777935"/>
    </source>
</evidence>
<feature type="domain" description="GHMP kinase N-terminal" evidence="2">
    <location>
        <begin position="90"/>
        <end position="135"/>
    </location>
</feature>
<keyword evidence="1" id="KW-0418">Kinase</keyword>
<dbReference type="RefSeq" id="WP_174139972.1">
    <property type="nucleotide sequence ID" value="NZ_JABUFE010000020.1"/>
</dbReference>
<evidence type="ECO:0000259" key="2">
    <source>
        <dbReference type="Pfam" id="PF00288"/>
    </source>
</evidence>
<dbReference type="InterPro" id="IPR020568">
    <property type="entry name" value="Ribosomal_Su5_D2-typ_SF"/>
</dbReference>
<evidence type="ECO:0000313" key="3">
    <source>
        <dbReference type="EMBL" id="NSX56821.1"/>
    </source>
</evidence>
<name>A0ABX2IV73_9RHOB</name>
<dbReference type="SUPFAM" id="SSF54211">
    <property type="entry name" value="Ribosomal protein S5 domain 2-like"/>
    <property type="match status" value="1"/>
</dbReference>
<evidence type="ECO:0000256" key="1">
    <source>
        <dbReference type="ARBA" id="ARBA00022777"/>
    </source>
</evidence>
<keyword evidence="1" id="KW-0808">Transferase</keyword>
<dbReference type="Pfam" id="PF00288">
    <property type="entry name" value="GHMP_kinases_N"/>
    <property type="match status" value="1"/>
</dbReference>
<organism evidence="3 4">
    <name type="scientific">Parasulfitobacter algicola</name>
    <dbReference type="NCBI Taxonomy" id="2614809"/>
    <lineage>
        <taxon>Bacteria</taxon>
        <taxon>Pseudomonadati</taxon>
        <taxon>Pseudomonadota</taxon>
        <taxon>Alphaproteobacteria</taxon>
        <taxon>Rhodobacterales</taxon>
        <taxon>Roseobacteraceae</taxon>
        <taxon>Parasulfitobacter</taxon>
    </lineage>
</organism>